<feature type="region of interest" description="Disordered" evidence="2">
    <location>
        <begin position="159"/>
        <end position="237"/>
    </location>
</feature>
<reference evidence="4 5" key="1">
    <citation type="journal article" date="2017" name="G3 (Bethesda)">
        <title>The Physical Genome Mapping of Anopheles albimanus Corrected Scaffold Misassemblies and Identified Interarm Rearrangements in Genus Anopheles.</title>
        <authorList>
            <person name="Artemov G.N."/>
            <person name="Peery A.N."/>
            <person name="Jiang X."/>
            <person name="Tu Z."/>
            <person name="Stegniy V.N."/>
            <person name="Sharakhova M.V."/>
            <person name="Sharakhov I.V."/>
        </authorList>
    </citation>
    <scope>NUCLEOTIDE SEQUENCE [LARGE SCALE GENOMIC DNA]</scope>
    <source>
        <strain evidence="4 5">ALBI9_A</strain>
    </source>
</reference>
<protein>
    <submittedName>
        <fullName evidence="4">Uncharacterized protein</fullName>
    </submittedName>
</protein>
<dbReference type="AlphaFoldDB" id="A0A182FE69"/>
<dbReference type="VEuPathDB" id="VectorBase:AALB004810"/>
<feature type="compositionally biased region" description="Low complexity" evidence="2">
    <location>
        <begin position="414"/>
        <end position="432"/>
    </location>
</feature>
<sequence>MGGMLSVLVASVGAMDLIYCLAYVSSNQPAITDGSDGGEKVAAADGEQQDSKRAQGDGDDGGGGLERYRRSVQEQLDTARRTGEREGVTYAQDGVPYWDGYRVEQFDEQRLDALGVKIRELERRSQEKEQRLEQLNVQLHELERKSVEREQLLIAEVQRSRSVSRAATPEPTGSSVDRLEVAAARDSSTPVPSIVLGDAAADGTRASSSSRSSRSSSSGDERRRASGGSIKFRPIRRDDELRRSVKRRSVASNASQDDRAEELLLLSQLEADEAGQMQDYVPLVYARDDEQHHHQLQHLGDPFGRRHKISPIQELCQLHEDEDHQHEREQEPEEQWMPERSPEPTLAGTITRPWGDIKPGESKEKAIIRRSARSLSIEEEEPARLSDVEVEVAAEPIARQRSASRHTSEAVAPTAVDSGSASASASANATTSEQPTLRRTTKESDLASLLAVEGDDGSKASTASIGTGGYSAGSNTNTWTTEITIQTEESEDSEELLSSTPRTTHFMQSKSPSPYVEEEDDDGQDEMELEALQQQQHHHDHDHHHDHHAVALDRDRTVDRRLTDISNRLVPLVPRHHLPSPLPVDRPRSPTPYDQEEAASFSSRSSSTSSSAVSQPITARRTRSRSRSRSVLSNGSVSHHEDPNVIIPHSSPSPSPSPSPLLALQSTEDQDAVAIAVSSDRSRREVEGGGGRRSAANRAARHPIVPTIPTITRTEPNDTGIEGDTECDDDNASRSRSPRLLHPSRRTPGGGSCSPSPQNGAPARRKGKERKRFTRSLTPIEFDQTFMDSFTEQRLSVSPAELEDYINSMEEISFVPPKLERPAYLYPAIQPPESIPSLVLTDEKGDDALFHDELSTAAFYGERGELAGEGRRTPNHRVNYVEWIRKFPENQTSHLSLDDYDSDDEEVEAIIRLAAATTMAEDKPESPQEGQPVFPVGLAGSTAGSPAEAPAAASVPICMCRHSTAHHRRQPPDH</sequence>
<keyword evidence="5" id="KW-1185">Reference proteome</keyword>
<feature type="region of interest" description="Disordered" evidence="2">
    <location>
        <begin position="573"/>
        <end position="663"/>
    </location>
</feature>
<evidence type="ECO:0000256" key="1">
    <source>
        <dbReference type="SAM" id="Coils"/>
    </source>
</evidence>
<dbReference type="EnsemblMetazoa" id="AALB004810-RA">
    <property type="protein sequence ID" value="AALB004810-PA"/>
    <property type="gene ID" value="AALB004810"/>
</dbReference>
<feature type="compositionally biased region" description="Low complexity" evidence="2">
    <location>
        <begin position="693"/>
        <end position="712"/>
    </location>
</feature>
<dbReference type="VEuPathDB" id="VectorBase:AALB20_038600"/>
<accession>A0A182FE69</accession>
<dbReference type="STRING" id="7167.A0A182FE69"/>
<feature type="compositionally biased region" description="Low complexity" evidence="2">
    <location>
        <begin position="939"/>
        <end position="953"/>
    </location>
</feature>
<feature type="compositionally biased region" description="Basic and acidic residues" evidence="2">
    <location>
        <begin position="358"/>
        <end position="367"/>
    </location>
</feature>
<feature type="compositionally biased region" description="Low complexity" evidence="2">
    <location>
        <begin position="598"/>
        <end position="614"/>
    </location>
</feature>
<feature type="signal peptide" evidence="3">
    <location>
        <begin position="1"/>
        <end position="22"/>
    </location>
</feature>
<feature type="chain" id="PRO_5044005531" evidence="3">
    <location>
        <begin position="23"/>
        <end position="974"/>
    </location>
</feature>
<feature type="compositionally biased region" description="Polar residues" evidence="2">
    <location>
        <begin position="501"/>
        <end position="512"/>
    </location>
</feature>
<feature type="compositionally biased region" description="Acidic residues" evidence="2">
    <location>
        <begin position="721"/>
        <end position="730"/>
    </location>
</feature>
<feature type="compositionally biased region" description="Low complexity" evidence="2">
    <location>
        <begin position="474"/>
        <end position="487"/>
    </location>
</feature>
<feature type="compositionally biased region" description="Basic residues" evidence="2">
    <location>
        <begin position="763"/>
        <end position="774"/>
    </location>
</feature>
<feature type="coiled-coil region" evidence="1">
    <location>
        <begin position="111"/>
        <end position="152"/>
    </location>
</feature>
<evidence type="ECO:0000313" key="4">
    <source>
        <dbReference type="EnsemblMetazoa" id="AALB004810-PA"/>
    </source>
</evidence>
<evidence type="ECO:0000256" key="2">
    <source>
        <dbReference type="SAM" id="MobiDB-lite"/>
    </source>
</evidence>
<reference evidence="4" key="2">
    <citation type="submission" date="2022-08" db="UniProtKB">
        <authorList>
            <consortium name="EnsemblMetazoa"/>
        </authorList>
    </citation>
    <scope>IDENTIFICATION</scope>
    <source>
        <strain evidence="4">STECLA/ALBI9_A</strain>
    </source>
</reference>
<proteinExistence type="predicted"/>
<keyword evidence="1" id="KW-0175">Coiled coil</keyword>
<feature type="compositionally biased region" description="Basic residues" evidence="2">
    <location>
        <begin position="736"/>
        <end position="745"/>
    </location>
</feature>
<evidence type="ECO:0000256" key="3">
    <source>
        <dbReference type="SAM" id="SignalP"/>
    </source>
</evidence>
<evidence type="ECO:0000313" key="5">
    <source>
        <dbReference type="Proteomes" id="UP000069272"/>
    </source>
</evidence>
<feature type="compositionally biased region" description="Low complexity" evidence="2">
    <location>
        <begin position="197"/>
        <end position="218"/>
    </location>
</feature>
<name>A0A182FE69_ANOAL</name>
<feature type="compositionally biased region" description="Basic residues" evidence="2">
    <location>
        <begin position="536"/>
        <end position="547"/>
    </location>
</feature>
<organism evidence="4 5">
    <name type="scientific">Anopheles albimanus</name>
    <name type="common">New world malaria mosquito</name>
    <dbReference type="NCBI Taxonomy" id="7167"/>
    <lineage>
        <taxon>Eukaryota</taxon>
        <taxon>Metazoa</taxon>
        <taxon>Ecdysozoa</taxon>
        <taxon>Arthropoda</taxon>
        <taxon>Hexapoda</taxon>
        <taxon>Insecta</taxon>
        <taxon>Pterygota</taxon>
        <taxon>Neoptera</taxon>
        <taxon>Endopterygota</taxon>
        <taxon>Diptera</taxon>
        <taxon>Nematocera</taxon>
        <taxon>Culicoidea</taxon>
        <taxon>Culicidae</taxon>
        <taxon>Anophelinae</taxon>
        <taxon>Anopheles</taxon>
    </lineage>
</organism>
<feature type="compositionally biased region" description="Acidic residues" evidence="2">
    <location>
        <begin position="516"/>
        <end position="529"/>
    </location>
</feature>
<dbReference type="Proteomes" id="UP000069272">
    <property type="component" value="Chromosome 3L"/>
</dbReference>
<feature type="region of interest" description="Disordered" evidence="2">
    <location>
        <begin position="677"/>
        <end position="777"/>
    </location>
</feature>
<feature type="region of interest" description="Disordered" evidence="2">
    <location>
        <begin position="918"/>
        <end position="953"/>
    </location>
</feature>
<keyword evidence="3" id="KW-0732">Signal</keyword>
<feature type="region of interest" description="Disordered" evidence="2">
    <location>
        <begin position="322"/>
        <end position="557"/>
    </location>
</feature>
<feature type="compositionally biased region" description="Basic and acidic residues" evidence="2">
    <location>
        <begin position="548"/>
        <end position="557"/>
    </location>
</feature>
<feature type="compositionally biased region" description="Polar residues" evidence="2">
    <location>
        <begin position="160"/>
        <end position="175"/>
    </location>
</feature>
<feature type="region of interest" description="Disordered" evidence="2">
    <location>
        <begin position="31"/>
        <end position="67"/>
    </location>
</feature>